<evidence type="ECO:0000259" key="3">
    <source>
        <dbReference type="Pfam" id="PF07423"/>
    </source>
</evidence>
<dbReference type="Pfam" id="PF07423">
    <property type="entry name" value="DUF1510"/>
    <property type="match status" value="1"/>
</dbReference>
<feature type="region of interest" description="Disordered" evidence="1">
    <location>
        <begin position="53"/>
        <end position="109"/>
    </location>
</feature>
<dbReference type="Proteomes" id="UP000298347">
    <property type="component" value="Unassembled WGS sequence"/>
</dbReference>
<evidence type="ECO:0000256" key="1">
    <source>
        <dbReference type="SAM" id="MobiDB-lite"/>
    </source>
</evidence>
<sequence>MRNQRSGASSRAEQRKNKTDRFLNWTIGIVSLLILAVGCIILIAVFNTSNPRPAAQPASSLAQTSASSSQAKGPDNSSSGDSSQSGSSQVSNEGSSGSASSSTVSDENHQASYDIGTADWNAQVQAISGATGISVSDMTIHWLGNGGSPNSSLARVSPKSAQTSIYVVHLIYQGGKWQADNVTKPGQ</sequence>
<proteinExistence type="predicted"/>
<evidence type="ECO:0000313" key="5">
    <source>
        <dbReference type="Proteomes" id="UP000298347"/>
    </source>
</evidence>
<dbReference type="RefSeq" id="WP_135347566.1">
    <property type="nucleotide sequence ID" value="NZ_SRJD01000003.1"/>
</dbReference>
<keyword evidence="2" id="KW-1133">Transmembrane helix</keyword>
<accession>A0A4Z0GQL9</accession>
<dbReference type="InterPro" id="IPR009988">
    <property type="entry name" value="DUF1510"/>
</dbReference>
<organism evidence="4 5">
    <name type="scientific">Sporolactobacillus shoreae</name>
    <dbReference type="NCBI Taxonomy" id="1465501"/>
    <lineage>
        <taxon>Bacteria</taxon>
        <taxon>Bacillati</taxon>
        <taxon>Bacillota</taxon>
        <taxon>Bacilli</taxon>
        <taxon>Bacillales</taxon>
        <taxon>Sporolactobacillaceae</taxon>
        <taxon>Sporolactobacillus</taxon>
    </lineage>
</organism>
<keyword evidence="2" id="KW-0812">Transmembrane</keyword>
<evidence type="ECO:0000313" key="4">
    <source>
        <dbReference type="EMBL" id="TGA99543.1"/>
    </source>
</evidence>
<gene>
    <name evidence="4" type="ORF">E4665_04255</name>
</gene>
<keyword evidence="2" id="KW-0472">Membrane</keyword>
<dbReference type="OrthoDB" id="2168558at2"/>
<feature type="compositionally biased region" description="Low complexity" evidence="1">
    <location>
        <begin position="55"/>
        <end position="105"/>
    </location>
</feature>
<dbReference type="EMBL" id="SRJD01000003">
    <property type="protein sequence ID" value="TGA99543.1"/>
    <property type="molecule type" value="Genomic_DNA"/>
</dbReference>
<name>A0A4Z0GQL9_9BACL</name>
<dbReference type="AlphaFoldDB" id="A0A4Z0GQL9"/>
<reference evidence="4 5" key="1">
    <citation type="journal article" date="2015" name="Int. J. Syst. Evol. Microbiol.">
        <title>Sporolactobacillus shoreae sp. nov. and Sporolactobacillus spathodeae sp. nov., two spore-forming lactic acid bacteria isolated from tree barks in Thailand.</title>
        <authorList>
            <person name="Thamacharoensuk T."/>
            <person name="Kitahara M."/>
            <person name="Ohkuma M."/>
            <person name="Thongchul N."/>
            <person name="Tanasupawat S."/>
        </authorList>
    </citation>
    <scope>NUCLEOTIDE SEQUENCE [LARGE SCALE GENOMIC DNA]</scope>
    <source>
        <strain evidence="4 5">BK92</strain>
    </source>
</reference>
<protein>
    <submittedName>
        <fullName evidence="4">DUF1510 family protein</fullName>
    </submittedName>
</protein>
<keyword evidence="5" id="KW-1185">Reference proteome</keyword>
<feature type="domain" description="DUF1510" evidence="3">
    <location>
        <begin position="101"/>
        <end position="184"/>
    </location>
</feature>
<feature type="transmembrane region" description="Helical" evidence="2">
    <location>
        <begin position="21"/>
        <end position="46"/>
    </location>
</feature>
<comment type="caution">
    <text evidence="4">The sequence shown here is derived from an EMBL/GenBank/DDBJ whole genome shotgun (WGS) entry which is preliminary data.</text>
</comment>
<evidence type="ECO:0000256" key="2">
    <source>
        <dbReference type="SAM" id="Phobius"/>
    </source>
</evidence>